<keyword evidence="1" id="KW-1133">Transmembrane helix</keyword>
<keyword evidence="1" id="KW-0472">Membrane</keyword>
<gene>
    <name evidence="2" type="ORF">LCGC14_2866290</name>
</gene>
<accession>A0A0F8YQW9</accession>
<feature type="transmembrane region" description="Helical" evidence="1">
    <location>
        <begin position="31"/>
        <end position="53"/>
    </location>
</feature>
<dbReference type="InterPro" id="IPR006311">
    <property type="entry name" value="TAT_signal"/>
</dbReference>
<name>A0A0F8YQW9_9ZZZZ</name>
<comment type="caution">
    <text evidence="2">The sequence shown here is derived from an EMBL/GenBank/DDBJ whole genome shotgun (WGS) entry which is preliminary data.</text>
</comment>
<organism evidence="2">
    <name type="scientific">marine sediment metagenome</name>
    <dbReference type="NCBI Taxonomy" id="412755"/>
    <lineage>
        <taxon>unclassified sequences</taxon>
        <taxon>metagenomes</taxon>
        <taxon>ecological metagenomes</taxon>
    </lineage>
</organism>
<protein>
    <submittedName>
        <fullName evidence="2">Uncharacterized protein</fullName>
    </submittedName>
</protein>
<dbReference type="EMBL" id="LAZR01055524">
    <property type="protein sequence ID" value="KKK76175.1"/>
    <property type="molecule type" value="Genomic_DNA"/>
</dbReference>
<dbReference type="PROSITE" id="PS51318">
    <property type="entry name" value="TAT"/>
    <property type="match status" value="1"/>
</dbReference>
<dbReference type="NCBIfam" id="TIGR01409">
    <property type="entry name" value="TAT_signal_seq"/>
    <property type="match status" value="1"/>
</dbReference>
<sequence>MLIAQNKENERIKKFKWQKDSMKKQITRRDFLKGVGVLTAGVATAAISLNTLAKIAEAMKPGETAVYWRQLPTGLW</sequence>
<evidence type="ECO:0000256" key="1">
    <source>
        <dbReference type="SAM" id="Phobius"/>
    </source>
</evidence>
<dbReference type="InterPro" id="IPR019546">
    <property type="entry name" value="TAT_signal_bac_arc"/>
</dbReference>
<keyword evidence="1" id="KW-0812">Transmembrane</keyword>
<proteinExistence type="predicted"/>
<feature type="non-terminal residue" evidence="2">
    <location>
        <position position="76"/>
    </location>
</feature>
<reference evidence="2" key="1">
    <citation type="journal article" date="2015" name="Nature">
        <title>Complex archaea that bridge the gap between prokaryotes and eukaryotes.</title>
        <authorList>
            <person name="Spang A."/>
            <person name="Saw J.H."/>
            <person name="Jorgensen S.L."/>
            <person name="Zaremba-Niedzwiedzka K."/>
            <person name="Martijn J."/>
            <person name="Lind A.E."/>
            <person name="van Eijk R."/>
            <person name="Schleper C."/>
            <person name="Guy L."/>
            <person name="Ettema T.J."/>
        </authorList>
    </citation>
    <scope>NUCLEOTIDE SEQUENCE</scope>
</reference>
<dbReference type="AlphaFoldDB" id="A0A0F8YQW9"/>
<evidence type="ECO:0000313" key="2">
    <source>
        <dbReference type="EMBL" id="KKK76175.1"/>
    </source>
</evidence>
<dbReference type="Pfam" id="PF10518">
    <property type="entry name" value="TAT_signal"/>
    <property type="match status" value="1"/>
</dbReference>